<dbReference type="SMART" id="SM00834">
    <property type="entry name" value="CxxC_CXXC_SSSS"/>
    <property type="match status" value="1"/>
</dbReference>
<name>A8HWB5_AZOC5</name>
<proteinExistence type="predicted"/>
<reference evidence="2 3" key="3">
    <citation type="journal article" date="2008" name="BMC Genomics">
        <title>The genome of the versatile nitrogen fixer Azorhizobium caulinodans ORS571.</title>
        <authorList>
            <person name="Lee KB."/>
            <person name="Backer P.D."/>
            <person name="Aono T."/>
            <person name="Liu CT."/>
            <person name="Suzuki S."/>
            <person name="Suzuki T."/>
            <person name="Kaneko T."/>
            <person name="Yamada M."/>
            <person name="Tabata S."/>
            <person name="Kupfer D.M."/>
            <person name="Najar F.Z."/>
            <person name="Wiley G.B."/>
            <person name="Roe B."/>
            <person name="Binnewies T.T."/>
            <person name="Ussery D.W."/>
            <person name="D'Haeze W."/>
            <person name="Herder J.D."/>
            <person name="Gevers D."/>
            <person name="Vereecke D."/>
            <person name="Holsters M."/>
            <person name="Oyaizu H."/>
        </authorList>
    </citation>
    <scope>NUCLEOTIDE SEQUENCE [LARGE SCALE GENOMIC DNA]</scope>
    <source>
        <strain evidence="3">ATCC 43989 / DSM 5975 / JCM 20966 / LMG 6465 / NBRC 14845 / NCIMB 13405 / ORS 571</strain>
    </source>
</reference>
<evidence type="ECO:0000313" key="3">
    <source>
        <dbReference type="Proteomes" id="UP000000270"/>
    </source>
</evidence>
<dbReference type="RefSeq" id="WP_012172933.1">
    <property type="nucleotide sequence ID" value="NC_009937.1"/>
</dbReference>
<dbReference type="EMBL" id="AP009384">
    <property type="protein sequence ID" value="BAF90411.1"/>
    <property type="molecule type" value="Genomic_DNA"/>
</dbReference>
<protein>
    <recommendedName>
        <fullName evidence="1">Putative regulatory protein FmdB zinc ribbon domain-containing protein</fullName>
    </recommendedName>
</protein>
<organism evidence="2 3">
    <name type="scientific">Azorhizobium caulinodans (strain ATCC 43989 / DSM 5975 / JCM 20966 / LMG 6465 / NBRC 14845 / NCIMB 13405 / ORS 571)</name>
    <dbReference type="NCBI Taxonomy" id="438753"/>
    <lineage>
        <taxon>Bacteria</taxon>
        <taxon>Pseudomonadati</taxon>
        <taxon>Pseudomonadota</taxon>
        <taxon>Alphaproteobacteria</taxon>
        <taxon>Hyphomicrobiales</taxon>
        <taxon>Xanthobacteraceae</taxon>
        <taxon>Azorhizobium</taxon>
    </lineage>
</organism>
<dbReference type="Pfam" id="PF09723">
    <property type="entry name" value="Zn_ribbon_8"/>
    <property type="match status" value="1"/>
</dbReference>
<dbReference type="KEGG" id="azc:AZC_4413"/>
<dbReference type="AlphaFoldDB" id="A8HWB5"/>
<dbReference type="HOGENOM" id="CLU_184429_0_0_5"/>
<dbReference type="eggNOG" id="COG2331">
    <property type="taxonomic scope" value="Bacteria"/>
</dbReference>
<reference evidence="2 3" key="1">
    <citation type="journal article" date="2007" name="Appl. Environ. Microbiol.">
        <title>Rhizobial factors required for stem nodule maturation and maintenance in Sesbania rostrata-Azorhizobium caulinodans ORS571 symbiosis.</title>
        <authorList>
            <person name="Suzuki S."/>
            <person name="Aono T."/>
            <person name="Lee KB."/>
            <person name="Suzuki T."/>
            <person name="Liu CT."/>
            <person name="Miwa H."/>
            <person name="Wakao S."/>
            <person name="Iki T."/>
            <person name="Oyaizu H."/>
        </authorList>
    </citation>
    <scope>NUCLEOTIDE SEQUENCE [LARGE SCALE GENOMIC DNA]</scope>
    <source>
        <strain evidence="3">ATCC 43989 / DSM 5975 / JCM 20966 / LMG 6465 / NBRC 14845 / NCIMB 13405 / ORS 571</strain>
    </source>
</reference>
<reference evidence="2 3" key="4">
    <citation type="journal article" date="2009" name="Appl. Environ. Microbiol.">
        <title>Comparative genome-wide transcriptional profiling of Azorhizobium caulinodans ORS571 grown under free-living and symbiotic conditions.</title>
        <authorList>
            <person name="Tsukada S."/>
            <person name="Aono T."/>
            <person name="Akiba N."/>
            <person name="Lee KB."/>
            <person name="Liu CT."/>
            <person name="Toyazaki H."/>
            <person name="Oyaizu H."/>
        </authorList>
    </citation>
    <scope>NUCLEOTIDE SEQUENCE [LARGE SCALE GENOMIC DNA]</scope>
    <source>
        <strain evidence="3">ATCC 43989 / DSM 5975 / JCM 20966 / LMG 6465 / NBRC 14845 / NCIMB 13405 / ORS 571</strain>
    </source>
</reference>
<keyword evidence="3" id="KW-1185">Reference proteome</keyword>
<accession>A8HWB5</accession>
<dbReference type="InterPro" id="IPR013429">
    <property type="entry name" value="Regulatory_FmdB_Zinc_ribbon"/>
</dbReference>
<feature type="domain" description="Putative regulatory protein FmdB zinc ribbon" evidence="1">
    <location>
        <begin position="1"/>
        <end position="40"/>
    </location>
</feature>
<reference evidence="3" key="2">
    <citation type="submission" date="2007-04" db="EMBL/GenBank/DDBJ databases">
        <title>Complete genome sequence of the nitrogen-fixing bacterium Azorhizobium caulinodans ORS571.</title>
        <authorList>
            <person name="Lee K.B."/>
            <person name="Backer P.D."/>
            <person name="Aono T."/>
            <person name="Liu C.T."/>
            <person name="Suzuki S."/>
            <person name="Suzuki T."/>
            <person name="Kaneko T."/>
            <person name="Yamada M."/>
            <person name="Tabata S."/>
            <person name="Kupfer D.M."/>
            <person name="Najar F.Z."/>
            <person name="Wiley G.B."/>
            <person name="Roe B."/>
            <person name="Binnewies T."/>
            <person name="Ussery D."/>
            <person name="Vereecke D."/>
            <person name="Gevers D."/>
            <person name="Holsters M."/>
            <person name="Oyaizu H."/>
        </authorList>
    </citation>
    <scope>NUCLEOTIDE SEQUENCE [LARGE SCALE GENOMIC DNA]</scope>
    <source>
        <strain evidence="3">ATCC 43989 / DSM 5975 / JCM 20966 / LMG 6465 / NBRC 14845 / NCIMB 13405 / ORS 571</strain>
    </source>
</reference>
<sequence>MPLFSFHCPTCDKDVELLMRFSDTPLCPHCGGTSLERLISRVAPELKSKAIMKAARAQAAREGHLSNYSRSERGG</sequence>
<evidence type="ECO:0000259" key="1">
    <source>
        <dbReference type="SMART" id="SM00834"/>
    </source>
</evidence>
<dbReference type="Proteomes" id="UP000000270">
    <property type="component" value="Chromosome"/>
</dbReference>
<evidence type="ECO:0000313" key="2">
    <source>
        <dbReference type="EMBL" id="BAF90411.1"/>
    </source>
</evidence>
<dbReference type="NCBIfam" id="TIGR02605">
    <property type="entry name" value="CxxC_CxxC_SSSS"/>
    <property type="match status" value="1"/>
</dbReference>
<reference evidence="2 3" key="5">
    <citation type="journal article" date="2010" name="Appl. Environ. Microbiol.">
        <title>phrR-like gene praR of Azorhizobium caulinodans ORS571 is essential for symbiosis with Sesbania rostrata and is involved in expression of reb genes.</title>
        <authorList>
            <person name="Akiba N."/>
            <person name="Aono T."/>
            <person name="Toyazaki H."/>
            <person name="Sato S."/>
            <person name="Oyaizu H."/>
        </authorList>
    </citation>
    <scope>NUCLEOTIDE SEQUENCE [LARGE SCALE GENOMIC DNA]</scope>
    <source>
        <strain evidence="3">ATCC 43989 / DSM 5975 / JCM 20966 / LMG 6465 / NBRC 14845 / NCIMB 13405 / ORS 571</strain>
    </source>
</reference>
<gene>
    <name evidence="2" type="ordered locus">AZC_4413</name>
</gene>
<reference evidence="2 3" key="6">
    <citation type="journal article" date="2011" name="Appl. Environ. Microbiol.">
        <title>Involvement of the azorhizobial chromosome partition gene (parA) in the onset of bacteroid differentiation during Sesbania rostrata stem nodule development.</title>
        <authorList>
            <person name="Liu CT."/>
            <person name="Lee KB."/>
            <person name="Wang YS."/>
            <person name="Peng MH."/>
            <person name="Lee KT."/>
            <person name="Suzuki S."/>
            <person name="Suzuki T."/>
            <person name="Oyaizu H."/>
        </authorList>
    </citation>
    <scope>NUCLEOTIDE SEQUENCE [LARGE SCALE GENOMIC DNA]</scope>
    <source>
        <strain evidence="3">ATCC 43989 / DSM 5975 / JCM 20966 / LMG 6465 / NBRC 14845 / NCIMB 13405 / ORS 571</strain>
    </source>
</reference>